<feature type="compositionally biased region" description="Polar residues" evidence="1">
    <location>
        <begin position="34"/>
        <end position="44"/>
    </location>
</feature>
<evidence type="ECO:0000259" key="2">
    <source>
        <dbReference type="Pfam" id="PF10180"/>
    </source>
</evidence>
<name>A0A4C2E8U7_9SACH</name>
<proteinExistence type="predicted"/>
<dbReference type="PANTHER" id="PTHR22306:SF2">
    <property type="entry name" value="CHROMOSOME 7 OPEN READING FRAME 50"/>
    <property type="match status" value="1"/>
</dbReference>
<dbReference type="Proteomes" id="UP000301737">
    <property type="component" value="Unassembled WGS sequence"/>
</dbReference>
<feature type="domain" description="WKF" evidence="2">
    <location>
        <begin position="97"/>
        <end position="198"/>
    </location>
</feature>
<keyword evidence="4" id="KW-1185">Reference proteome</keyword>
<accession>A0A4C2E8U7</accession>
<comment type="caution">
    <text evidence="3">The sequence shown here is derived from an EMBL/GenBank/DDBJ whole genome shotgun (WGS) entry which is preliminary data.</text>
</comment>
<feature type="compositionally biased region" description="Basic and acidic residues" evidence="1">
    <location>
        <begin position="45"/>
        <end position="61"/>
    </location>
</feature>
<gene>
    <name evidence="3" type="ORF">ZYGM_000644</name>
</gene>
<feature type="compositionally biased region" description="Basic and acidic residues" evidence="1">
    <location>
        <begin position="214"/>
        <end position="257"/>
    </location>
</feature>
<feature type="region of interest" description="Disordered" evidence="1">
    <location>
        <begin position="214"/>
        <end position="266"/>
    </location>
</feature>
<evidence type="ECO:0000313" key="4">
    <source>
        <dbReference type="Proteomes" id="UP000301737"/>
    </source>
</evidence>
<reference evidence="3 4" key="1">
    <citation type="submission" date="2019-01" db="EMBL/GenBank/DDBJ databases">
        <title>Draft Genome Sequencing of Zygosaccharomyces mellis Ca-7.</title>
        <authorList>
            <person name="Shiwa Y."/>
            <person name="Kanesaki Y."/>
            <person name="Ishige T."/>
            <person name="Mura K."/>
            <person name="Hori T."/>
            <person name="Tamura T."/>
        </authorList>
    </citation>
    <scope>NUCLEOTIDE SEQUENCE [LARGE SCALE GENOMIC DNA]</scope>
    <source>
        <strain evidence="3 4">Ca-7</strain>
    </source>
</reference>
<dbReference type="AlphaFoldDB" id="A0A4C2E8U7"/>
<dbReference type="InterPro" id="IPR019327">
    <property type="entry name" value="WKF"/>
</dbReference>
<protein>
    <recommendedName>
        <fullName evidence="2">WKF domain-containing protein</fullName>
    </recommendedName>
</protein>
<dbReference type="OrthoDB" id="10261563at2759"/>
<feature type="region of interest" description="Disordered" evidence="1">
    <location>
        <begin position="1"/>
        <end position="87"/>
    </location>
</feature>
<sequence length="294" mass="34598">MSEHVPAWKRITIKKNQEHDSKDTNAEEDDDPLNITTHLATGSLTKKEKQKIIRGKDRESTDLPLNKRAKSDKKKEKLPKEERNARKQSVLKDQLRYLIDFYLSKFSPKNLPDSLSSLSNVKNNYPEKFDSDNQEDTNPSESQVVDIWKFSKQKQNWLIKHFFNLDEIPVEYNELLLSYFKELKSPAIKDRIVTSCKAQVNQWNEYINKQDEKMRKIVEGEDNEEKTQEDGEKEGEDTNEKSVNEKQQEEKGEKKEDEDLIPPNKHIVSRSQKLLELWGVEPVIELKRFDDDSY</sequence>
<dbReference type="PANTHER" id="PTHR22306">
    <property type="entry name" value="CHROMOSOME 7 OPEN READING FRAME 50"/>
    <property type="match status" value="1"/>
</dbReference>
<evidence type="ECO:0000313" key="3">
    <source>
        <dbReference type="EMBL" id="GCF00605.1"/>
    </source>
</evidence>
<feature type="compositionally biased region" description="Basic and acidic residues" evidence="1">
    <location>
        <begin position="73"/>
        <end position="85"/>
    </location>
</feature>
<feature type="compositionally biased region" description="Basic and acidic residues" evidence="1">
    <location>
        <begin position="15"/>
        <end position="25"/>
    </location>
</feature>
<evidence type="ECO:0000256" key="1">
    <source>
        <dbReference type="SAM" id="MobiDB-lite"/>
    </source>
</evidence>
<dbReference type="Pfam" id="PF10180">
    <property type="entry name" value="WKF"/>
    <property type="match status" value="1"/>
</dbReference>
<dbReference type="EMBL" id="BIMX01000020">
    <property type="protein sequence ID" value="GCF00605.1"/>
    <property type="molecule type" value="Genomic_DNA"/>
</dbReference>
<organism evidence="3 4">
    <name type="scientific">Zygosaccharomyces mellis</name>
    <dbReference type="NCBI Taxonomy" id="42258"/>
    <lineage>
        <taxon>Eukaryota</taxon>
        <taxon>Fungi</taxon>
        <taxon>Dikarya</taxon>
        <taxon>Ascomycota</taxon>
        <taxon>Saccharomycotina</taxon>
        <taxon>Saccharomycetes</taxon>
        <taxon>Saccharomycetales</taxon>
        <taxon>Saccharomycetaceae</taxon>
        <taxon>Zygosaccharomyces</taxon>
    </lineage>
</organism>